<accession>A0A1Z4BW15</accession>
<evidence type="ECO:0000313" key="2">
    <source>
        <dbReference type="Proteomes" id="UP000197019"/>
    </source>
</evidence>
<keyword evidence="2" id="KW-1185">Reference proteome</keyword>
<gene>
    <name evidence="1" type="ORF">CEK71_04830</name>
</gene>
<reference evidence="1 2" key="1">
    <citation type="submission" date="2017-06" db="EMBL/GenBank/DDBJ databases">
        <title>Genome Sequencing of the methanotroph Methylovulum psychrotolerants str. HV10-M2 isolated from a high-altitude environment.</title>
        <authorList>
            <person name="Mateos-Rivera A."/>
        </authorList>
    </citation>
    <scope>NUCLEOTIDE SEQUENCE [LARGE SCALE GENOMIC DNA]</scope>
    <source>
        <strain evidence="1 2">HV10_M2</strain>
    </source>
</reference>
<dbReference type="EMBL" id="CP022129">
    <property type="protein sequence ID" value="ASF45443.1"/>
    <property type="molecule type" value="Genomic_DNA"/>
</dbReference>
<sequence>MAILPSYYYLSGSPATRFKNPQAQGFAGFFIVRRKAKKPLKAEIIVPVLSNRKLIRLFSTTLASVFITFVASPQGENLYLLGIALNGKVVLFMV</sequence>
<proteinExistence type="predicted"/>
<dbReference type="AlphaFoldDB" id="A0A1Z4BW15"/>
<name>A0A1Z4BW15_9GAMM</name>
<dbReference type="Proteomes" id="UP000197019">
    <property type="component" value="Chromosome"/>
</dbReference>
<evidence type="ECO:0000313" key="1">
    <source>
        <dbReference type="EMBL" id="ASF45443.1"/>
    </source>
</evidence>
<protein>
    <submittedName>
        <fullName evidence="1">Uncharacterized protein</fullName>
    </submittedName>
</protein>
<organism evidence="1 2">
    <name type="scientific">Methylovulum psychrotolerans</name>
    <dbReference type="NCBI Taxonomy" id="1704499"/>
    <lineage>
        <taxon>Bacteria</taxon>
        <taxon>Pseudomonadati</taxon>
        <taxon>Pseudomonadota</taxon>
        <taxon>Gammaproteobacteria</taxon>
        <taxon>Methylococcales</taxon>
        <taxon>Methylococcaceae</taxon>
        <taxon>Methylovulum</taxon>
    </lineage>
</organism>
<dbReference type="RefSeq" id="WP_088618325.1">
    <property type="nucleotide sequence ID" value="NZ_CP022129.1"/>
</dbReference>
<dbReference type="KEGG" id="mpsy:CEK71_04830"/>